<sequence length="72" mass="8123">MTQRPMPTTAHDRPATTTSQRTKVTAHKRSRLPTNNNERSTMAHKRRPAPTSQHRGPRADVSKLTSPPHSFL</sequence>
<reference evidence="3" key="2">
    <citation type="submission" date="2015-01" db="EMBL/GenBank/DDBJ databases">
        <title>Evolutionary Origins and Diversification of the Mycorrhizal Mutualists.</title>
        <authorList>
            <consortium name="DOE Joint Genome Institute"/>
            <consortium name="Mycorrhizal Genomics Consortium"/>
            <person name="Kohler A."/>
            <person name="Kuo A."/>
            <person name="Nagy L.G."/>
            <person name="Floudas D."/>
            <person name="Copeland A."/>
            <person name="Barry K.W."/>
            <person name="Cichocki N."/>
            <person name="Veneault-Fourrey C."/>
            <person name="LaButti K."/>
            <person name="Lindquist E.A."/>
            <person name="Lipzen A."/>
            <person name="Lundell T."/>
            <person name="Morin E."/>
            <person name="Murat C."/>
            <person name="Riley R."/>
            <person name="Ohm R."/>
            <person name="Sun H."/>
            <person name="Tunlid A."/>
            <person name="Henrissat B."/>
            <person name="Grigoriev I.V."/>
            <person name="Hibbett D.S."/>
            <person name="Martin F."/>
        </authorList>
    </citation>
    <scope>NUCLEOTIDE SEQUENCE [LARGE SCALE GENOMIC DNA]</scope>
    <source>
        <strain evidence="3">LaAM-08-1</strain>
    </source>
</reference>
<evidence type="ECO:0000256" key="1">
    <source>
        <dbReference type="SAM" id="MobiDB-lite"/>
    </source>
</evidence>
<proteinExistence type="predicted"/>
<feature type="region of interest" description="Disordered" evidence="1">
    <location>
        <begin position="1"/>
        <end position="72"/>
    </location>
</feature>
<evidence type="ECO:0000313" key="3">
    <source>
        <dbReference type="Proteomes" id="UP000054477"/>
    </source>
</evidence>
<dbReference type="AlphaFoldDB" id="A0A0C9WW17"/>
<dbReference type="Proteomes" id="UP000054477">
    <property type="component" value="Unassembled WGS sequence"/>
</dbReference>
<feature type="compositionally biased region" description="Polar residues" evidence="1">
    <location>
        <begin position="63"/>
        <end position="72"/>
    </location>
</feature>
<gene>
    <name evidence="2" type="ORF">K443DRAFT_181908</name>
</gene>
<dbReference type="HOGENOM" id="CLU_2722592_0_0_1"/>
<protein>
    <submittedName>
        <fullName evidence="2">Uncharacterized protein</fullName>
    </submittedName>
</protein>
<accession>A0A0C9WW17</accession>
<dbReference type="EMBL" id="KN839731">
    <property type="protein sequence ID" value="KIJ89441.1"/>
    <property type="molecule type" value="Genomic_DNA"/>
</dbReference>
<keyword evidence="3" id="KW-1185">Reference proteome</keyword>
<evidence type="ECO:0000313" key="2">
    <source>
        <dbReference type="EMBL" id="KIJ89441.1"/>
    </source>
</evidence>
<reference evidence="2 3" key="1">
    <citation type="submission" date="2014-04" db="EMBL/GenBank/DDBJ databases">
        <authorList>
            <consortium name="DOE Joint Genome Institute"/>
            <person name="Kuo A."/>
            <person name="Kohler A."/>
            <person name="Nagy L.G."/>
            <person name="Floudas D."/>
            <person name="Copeland A."/>
            <person name="Barry K.W."/>
            <person name="Cichocki N."/>
            <person name="Veneault-Fourrey C."/>
            <person name="LaButti K."/>
            <person name="Lindquist E.A."/>
            <person name="Lipzen A."/>
            <person name="Lundell T."/>
            <person name="Morin E."/>
            <person name="Murat C."/>
            <person name="Sun H."/>
            <person name="Tunlid A."/>
            <person name="Henrissat B."/>
            <person name="Grigoriev I.V."/>
            <person name="Hibbett D.S."/>
            <person name="Martin F."/>
            <person name="Nordberg H.P."/>
            <person name="Cantor M.N."/>
            <person name="Hua S.X."/>
        </authorList>
    </citation>
    <scope>NUCLEOTIDE SEQUENCE [LARGE SCALE GENOMIC DNA]</scope>
    <source>
        <strain evidence="2 3">LaAM-08-1</strain>
    </source>
</reference>
<name>A0A0C9WW17_9AGAR</name>
<organism evidence="2 3">
    <name type="scientific">Laccaria amethystina LaAM-08-1</name>
    <dbReference type="NCBI Taxonomy" id="1095629"/>
    <lineage>
        <taxon>Eukaryota</taxon>
        <taxon>Fungi</taxon>
        <taxon>Dikarya</taxon>
        <taxon>Basidiomycota</taxon>
        <taxon>Agaricomycotina</taxon>
        <taxon>Agaricomycetes</taxon>
        <taxon>Agaricomycetidae</taxon>
        <taxon>Agaricales</taxon>
        <taxon>Agaricineae</taxon>
        <taxon>Hydnangiaceae</taxon>
        <taxon>Laccaria</taxon>
    </lineage>
</organism>